<proteinExistence type="predicted"/>
<dbReference type="PANTHER" id="PTHR34585">
    <property type="match status" value="1"/>
</dbReference>
<dbReference type="InterPro" id="IPR041657">
    <property type="entry name" value="HTH_17"/>
</dbReference>
<gene>
    <name evidence="2" type="ORF">KL86DYS1_11942</name>
</gene>
<sequence>MYLDNEDFLSWMEKLFKKLTIIGSDLKAMMATGEAFNNEDKLLDNQDLAFLLKVSYRTLQRYRDSGQLRYFLVRRKTFYRMADVKDFIQSYASKKEIVMFNKGIEEGKILK</sequence>
<protein>
    <recommendedName>
        <fullName evidence="1">Helix-turn-helix domain-containing protein</fullName>
    </recommendedName>
</protein>
<accession>A0A212JDS3</accession>
<dbReference type="SUPFAM" id="SSF46955">
    <property type="entry name" value="Putative DNA-binding domain"/>
    <property type="match status" value="1"/>
</dbReference>
<dbReference type="Pfam" id="PF12728">
    <property type="entry name" value="HTH_17"/>
    <property type="match status" value="1"/>
</dbReference>
<reference evidence="2" key="1">
    <citation type="submission" date="2016-04" db="EMBL/GenBank/DDBJ databases">
        <authorList>
            <person name="Evans L.H."/>
            <person name="Alamgir A."/>
            <person name="Owens N."/>
            <person name="Weber N.D."/>
            <person name="Virtaneva K."/>
            <person name="Barbian K."/>
            <person name="Babar A."/>
            <person name="Rosenke K."/>
        </authorList>
    </citation>
    <scope>NUCLEOTIDE SEQUENCE</scope>
    <source>
        <strain evidence="2">86-1</strain>
    </source>
</reference>
<dbReference type="EMBL" id="FLUM01000001">
    <property type="protein sequence ID" value="SBV97558.1"/>
    <property type="molecule type" value="Genomic_DNA"/>
</dbReference>
<dbReference type="PANTHER" id="PTHR34585:SF22">
    <property type="entry name" value="HELIX-TURN-HELIX DOMAIN-CONTAINING PROTEIN"/>
    <property type="match status" value="1"/>
</dbReference>
<evidence type="ECO:0000313" key="2">
    <source>
        <dbReference type="EMBL" id="SBV97558.1"/>
    </source>
</evidence>
<dbReference type="RefSeq" id="WP_296940303.1">
    <property type="nucleotide sequence ID" value="NZ_LT599032.1"/>
</dbReference>
<feature type="domain" description="Helix-turn-helix" evidence="1">
    <location>
        <begin position="42"/>
        <end position="90"/>
    </location>
</feature>
<dbReference type="InterPro" id="IPR009061">
    <property type="entry name" value="DNA-bd_dom_put_sf"/>
</dbReference>
<name>A0A212JDS3_9BACT</name>
<organism evidence="2">
    <name type="scientific">uncultured Dysgonomonas sp</name>
    <dbReference type="NCBI Taxonomy" id="206096"/>
    <lineage>
        <taxon>Bacteria</taxon>
        <taxon>Pseudomonadati</taxon>
        <taxon>Bacteroidota</taxon>
        <taxon>Bacteroidia</taxon>
        <taxon>Bacteroidales</taxon>
        <taxon>Dysgonomonadaceae</taxon>
        <taxon>Dysgonomonas</taxon>
        <taxon>environmental samples</taxon>
    </lineage>
</organism>
<evidence type="ECO:0000259" key="1">
    <source>
        <dbReference type="Pfam" id="PF12728"/>
    </source>
</evidence>
<dbReference type="AlphaFoldDB" id="A0A212JDS3"/>